<dbReference type="OrthoDB" id="10489661at2759"/>
<proteinExistence type="predicted"/>
<sequence>SSASMERDGPESLCVQLVERENEAWREGCGRREGRKPGAGREEEGTDGREEEGWERRAGGGGSREGGLCEVEEISQTWGRSFMRSFQPGASRREGEGGEGEEEEEEEDPSIEVKLVEVKSKNDFLSPHQEAWICELLRDEKGWNAEGGGEAGREGGRKGGREAGAKGGTAAPPTTSFELCHVRSV</sequence>
<dbReference type="Proteomes" id="UP000019335">
    <property type="component" value="Chromosome 17"/>
</dbReference>
<feature type="compositionally biased region" description="Basic and acidic residues" evidence="4">
    <location>
        <begin position="24"/>
        <end position="48"/>
    </location>
</feature>
<dbReference type="InterPro" id="IPR014883">
    <property type="entry name" value="VRR_NUC"/>
</dbReference>
<keyword evidence="3" id="KW-0378">Hydrolase</keyword>
<name>W7TS89_9STRA</name>
<dbReference type="GO" id="GO:0004518">
    <property type="term" value="F:nuclease activity"/>
    <property type="evidence" value="ECO:0007669"/>
    <property type="project" value="UniProtKB-KW"/>
</dbReference>
<evidence type="ECO:0000256" key="3">
    <source>
        <dbReference type="ARBA" id="ARBA00022801"/>
    </source>
</evidence>
<feature type="compositionally biased region" description="Acidic residues" evidence="4">
    <location>
        <begin position="97"/>
        <end position="110"/>
    </location>
</feature>
<evidence type="ECO:0000313" key="6">
    <source>
        <dbReference type="EMBL" id="EWM23386.1"/>
    </source>
</evidence>
<protein>
    <submittedName>
        <fullName evidence="6">VRR-NUC domain protein</fullName>
    </submittedName>
</protein>
<evidence type="ECO:0000259" key="5">
    <source>
        <dbReference type="Pfam" id="PF08774"/>
    </source>
</evidence>
<comment type="caution">
    <text evidence="6">The sequence shown here is derived from an EMBL/GenBank/DDBJ whole genome shotgun (WGS) entry which is preliminary data.</text>
</comment>
<feature type="non-terminal residue" evidence="6">
    <location>
        <position position="1"/>
    </location>
</feature>
<feature type="compositionally biased region" description="Basic and acidic residues" evidence="4">
    <location>
        <begin position="151"/>
        <end position="164"/>
    </location>
</feature>
<evidence type="ECO:0000313" key="7">
    <source>
        <dbReference type="Proteomes" id="UP000019335"/>
    </source>
</evidence>
<keyword evidence="2" id="KW-0540">Nuclease</keyword>
<organism evidence="6 7">
    <name type="scientific">Nannochloropsis gaditana</name>
    <dbReference type="NCBI Taxonomy" id="72520"/>
    <lineage>
        <taxon>Eukaryota</taxon>
        <taxon>Sar</taxon>
        <taxon>Stramenopiles</taxon>
        <taxon>Ochrophyta</taxon>
        <taxon>Eustigmatophyceae</taxon>
        <taxon>Eustigmatales</taxon>
        <taxon>Monodopsidaceae</taxon>
        <taxon>Nannochloropsis</taxon>
    </lineage>
</organism>
<comment type="cofactor">
    <cofactor evidence="1">
        <name>Mg(2+)</name>
        <dbReference type="ChEBI" id="CHEBI:18420"/>
    </cofactor>
</comment>
<keyword evidence="7" id="KW-1185">Reference proteome</keyword>
<dbReference type="Pfam" id="PF08774">
    <property type="entry name" value="VRR_NUC"/>
    <property type="match status" value="1"/>
</dbReference>
<feature type="region of interest" description="Disordered" evidence="4">
    <location>
        <begin position="24"/>
        <end position="112"/>
    </location>
</feature>
<evidence type="ECO:0000256" key="2">
    <source>
        <dbReference type="ARBA" id="ARBA00022722"/>
    </source>
</evidence>
<gene>
    <name evidence="6" type="ORF">Naga_100189g1</name>
</gene>
<accession>W7TS89</accession>
<feature type="domain" description="VRR-NUC" evidence="5">
    <location>
        <begin position="108"/>
        <end position="139"/>
    </location>
</feature>
<evidence type="ECO:0000256" key="4">
    <source>
        <dbReference type="SAM" id="MobiDB-lite"/>
    </source>
</evidence>
<dbReference type="AlphaFoldDB" id="W7TS89"/>
<reference evidence="6 7" key="1">
    <citation type="journal article" date="2014" name="Mol. Plant">
        <title>Chromosome Scale Genome Assembly and Transcriptome Profiling of Nannochloropsis gaditana in Nitrogen Depletion.</title>
        <authorList>
            <person name="Corteggiani Carpinelli E."/>
            <person name="Telatin A."/>
            <person name="Vitulo N."/>
            <person name="Forcato C."/>
            <person name="D'Angelo M."/>
            <person name="Schiavon R."/>
            <person name="Vezzi A."/>
            <person name="Giacometti G.M."/>
            <person name="Morosinotto T."/>
            <person name="Valle G."/>
        </authorList>
    </citation>
    <scope>NUCLEOTIDE SEQUENCE [LARGE SCALE GENOMIC DNA]</scope>
    <source>
        <strain evidence="6 7">B-31</strain>
    </source>
</reference>
<dbReference type="GO" id="GO:0016788">
    <property type="term" value="F:hydrolase activity, acting on ester bonds"/>
    <property type="evidence" value="ECO:0007669"/>
    <property type="project" value="InterPro"/>
</dbReference>
<feature type="region of interest" description="Disordered" evidence="4">
    <location>
        <begin position="142"/>
        <end position="185"/>
    </location>
</feature>
<dbReference type="EMBL" id="AZIL01001685">
    <property type="protein sequence ID" value="EWM23386.1"/>
    <property type="molecule type" value="Genomic_DNA"/>
</dbReference>
<evidence type="ECO:0000256" key="1">
    <source>
        <dbReference type="ARBA" id="ARBA00001946"/>
    </source>
</evidence>